<accession>A0A1L3ZYD1</accession>
<comment type="subcellular location">
    <subcellularLocation>
        <location evidence="5">Cell inner membrane</location>
        <topology evidence="5">Multi-pass membrane protein</topology>
    </subcellularLocation>
    <subcellularLocation>
        <location evidence="1">Membrane</location>
    </subcellularLocation>
</comment>
<feature type="chain" id="PRO_5013131933" description="Small-conductance mechanosensitive channel" evidence="6">
    <location>
        <begin position="40"/>
        <end position="351"/>
    </location>
</feature>
<evidence type="ECO:0000313" key="8">
    <source>
        <dbReference type="EMBL" id="API60620.1"/>
    </source>
</evidence>
<comment type="function">
    <text evidence="5">Mechanosensitive channel that participates in the regulation of osmotic pressure changes within the cell, opening in response to stretch forces in the membrane lipid bilayer, without the need for other proteins. Contributes to normal resistance to hypoosmotic shock. Forms an ion channel of 1.0 nanosiemens conductance with a slight preference for anions.</text>
</comment>
<dbReference type="PANTHER" id="PTHR30221">
    <property type="entry name" value="SMALL-CONDUCTANCE MECHANOSENSITIVE CHANNEL"/>
    <property type="match status" value="1"/>
</dbReference>
<feature type="domain" description="BON" evidence="7">
    <location>
        <begin position="68"/>
        <end position="134"/>
    </location>
</feature>
<evidence type="ECO:0000256" key="5">
    <source>
        <dbReference type="RuleBase" id="RU369025"/>
    </source>
</evidence>
<dbReference type="KEGG" id="sphj:BSL82_16085"/>
<dbReference type="PROSITE" id="PS50914">
    <property type="entry name" value="BON"/>
    <property type="match status" value="1"/>
</dbReference>
<dbReference type="Proteomes" id="UP000182063">
    <property type="component" value="Chromosome"/>
</dbReference>
<evidence type="ECO:0000256" key="1">
    <source>
        <dbReference type="ARBA" id="ARBA00004370"/>
    </source>
</evidence>
<evidence type="ECO:0000256" key="3">
    <source>
        <dbReference type="ARBA" id="ARBA00022989"/>
    </source>
</evidence>
<evidence type="ECO:0000256" key="4">
    <source>
        <dbReference type="ARBA" id="ARBA00023136"/>
    </source>
</evidence>
<keyword evidence="4 5" id="KW-0472">Membrane</keyword>
<name>A0A1L3ZYD1_9SPHN</name>
<evidence type="ECO:0000256" key="6">
    <source>
        <dbReference type="SAM" id="SignalP"/>
    </source>
</evidence>
<dbReference type="SUPFAM" id="SSF50182">
    <property type="entry name" value="Sm-like ribonucleoproteins"/>
    <property type="match status" value="1"/>
</dbReference>
<keyword evidence="5" id="KW-0406">Ion transport</keyword>
<comment type="similarity">
    <text evidence="5">Belongs to the MscS (TC 1.A.23) family.</text>
</comment>
<dbReference type="GO" id="GO:0008381">
    <property type="term" value="F:mechanosensitive monoatomic ion channel activity"/>
    <property type="evidence" value="ECO:0007669"/>
    <property type="project" value="InterPro"/>
</dbReference>
<feature type="transmembrane region" description="Helical" evidence="5">
    <location>
        <begin position="221"/>
        <end position="242"/>
    </location>
</feature>
<dbReference type="EMBL" id="CP018221">
    <property type="protein sequence ID" value="API60620.1"/>
    <property type="molecule type" value="Genomic_DNA"/>
</dbReference>
<comment type="subunit">
    <text evidence="5">Homoheptamer.</text>
</comment>
<feature type="transmembrane region" description="Helical" evidence="5">
    <location>
        <begin position="158"/>
        <end position="181"/>
    </location>
</feature>
<sequence length="351" mass="37221">MLVLPSPRRISGAALWSALPTIALWLAALILLSSQEAAAQDAAPTQAPAEVSAEAPQTAIAARADGQSDADIRGRIRSIFSEIAGLRGVEVRVSAGVVTLTGTVATLEDVNRAIAIAGRVAGVVTVQNELERDLKVDSNLTPAIDRFSDDLRGLVRGLPLIGVALVIALVIGAFGYLLASFGRLWRKIAPNTFLAELLATLVRFVFVVLGIVAGLEVLGATALLGAVLGGAGVIGIAIGFAIRDTVDNYVSSLMLSLRQPFRANDHVVIEGHEGRVVRLTSRATILMTLEGNHLRIPNSTVFKAVILNYTRNPERRFDFELGIDANDDPVDGMAVGLRAVRGLDFVLEQRA</sequence>
<reference evidence="9" key="1">
    <citation type="submission" date="2016-11" db="EMBL/GenBank/DDBJ databases">
        <title>Complete Genome Sequence of alachlor-degrading Sphingomonas sp. strain JJ-A5.</title>
        <authorList>
            <person name="Lee H."/>
            <person name="Ka J.-O."/>
        </authorList>
    </citation>
    <scope>NUCLEOTIDE SEQUENCE [LARGE SCALE GENOMIC DNA]</scope>
    <source>
        <strain evidence="9">JJ-A5</strain>
    </source>
</reference>
<keyword evidence="6" id="KW-0732">Signal</keyword>
<evidence type="ECO:0000259" key="7">
    <source>
        <dbReference type="PROSITE" id="PS50914"/>
    </source>
</evidence>
<dbReference type="OrthoDB" id="9793781at2"/>
<feature type="transmembrane region" description="Helical" evidence="5">
    <location>
        <begin position="193"/>
        <end position="215"/>
    </location>
</feature>
<evidence type="ECO:0000313" key="9">
    <source>
        <dbReference type="Proteomes" id="UP000182063"/>
    </source>
</evidence>
<keyword evidence="2 5" id="KW-0812">Transmembrane</keyword>
<evidence type="ECO:0000256" key="2">
    <source>
        <dbReference type="ARBA" id="ARBA00022692"/>
    </source>
</evidence>
<keyword evidence="3 5" id="KW-1133">Transmembrane helix</keyword>
<organism evidence="8 9">
    <name type="scientific">Tardibacter chloracetimidivorans</name>
    <dbReference type="NCBI Taxonomy" id="1921510"/>
    <lineage>
        <taxon>Bacteria</taxon>
        <taxon>Pseudomonadati</taxon>
        <taxon>Pseudomonadota</taxon>
        <taxon>Alphaproteobacteria</taxon>
        <taxon>Sphingomonadales</taxon>
        <taxon>Sphingomonadaceae</taxon>
        <taxon>Tardibacter</taxon>
    </lineage>
</organism>
<dbReference type="Gene3D" id="2.30.30.60">
    <property type="match status" value="1"/>
</dbReference>
<dbReference type="Gene3D" id="1.10.287.1260">
    <property type="match status" value="1"/>
</dbReference>
<keyword evidence="5" id="KW-1003">Cell membrane</keyword>
<proteinExistence type="inferred from homology"/>
<gene>
    <name evidence="8" type="ORF">BSL82_16085</name>
</gene>
<feature type="signal peptide" evidence="6">
    <location>
        <begin position="1"/>
        <end position="39"/>
    </location>
</feature>
<dbReference type="Pfam" id="PF00924">
    <property type="entry name" value="MS_channel_2nd"/>
    <property type="match status" value="1"/>
</dbReference>
<dbReference type="Gene3D" id="3.30.1340.30">
    <property type="match status" value="1"/>
</dbReference>
<dbReference type="GO" id="GO:0005886">
    <property type="term" value="C:plasma membrane"/>
    <property type="evidence" value="ECO:0007669"/>
    <property type="project" value="UniProtKB-SubCell"/>
</dbReference>
<dbReference type="RefSeq" id="WP_072598278.1">
    <property type="nucleotide sequence ID" value="NZ_CP018221.1"/>
</dbReference>
<dbReference type="STRING" id="1921510.BSL82_16085"/>
<keyword evidence="5" id="KW-0997">Cell inner membrane</keyword>
<keyword evidence="9" id="KW-1185">Reference proteome</keyword>
<keyword evidence="5" id="KW-0407">Ion channel</keyword>
<dbReference type="AlphaFoldDB" id="A0A1L3ZYD1"/>
<protein>
    <recommendedName>
        <fullName evidence="5">Small-conductance mechanosensitive channel</fullName>
    </recommendedName>
</protein>
<dbReference type="Pfam" id="PF04972">
    <property type="entry name" value="BON"/>
    <property type="match status" value="1"/>
</dbReference>
<dbReference type="InterPro" id="IPR006685">
    <property type="entry name" value="MscS_channel_2nd"/>
</dbReference>
<dbReference type="PANTHER" id="PTHR30221:SF1">
    <property type="entry name" value="SMALL-CONDUCTANCE MECHANOSENSITIVE CHANNEL"/>
    <property type="match status" value="1"/>
</dbReference>
<comment type="caution">
    <text evidence="5">Lacks conserved residue(s) required for the propagation of feature annotation.</text>
</comment>
<dbReference type="InterPro" id="IPR045275">
    <property type="entry name" value="MscS_archaea/bacteria_type"/>
</dbReference>
<dbReference type="InterPro" id="IPR023408">
    <property type="entry name" value="MscS_beta-dom_sf"/>
</dbReference>
<keyword evidence="5" id="KW-0813">Transport</keyword>
<dbReference type="InterPro" id="IPR007055">
    <property type="entry name" value="BON_dom"/>
</dbReference>
<dbReference type="InterPro" id="IPR010920">
    <property type="entry name" value="LSM_dom_sf"/>
</dbReference>